<dbReference type="PROSITE" id="PS50805">
    <property type="entry name" value="KRAB"/>
    <property type="match status" value="1"/>
</dbReference>
<feature type="region of interest" description="Disordered" evidence="1">
    <location>
        <begin position="143"/>
        <end position="176"/>
    </location>
</feature>
<evidence type="ECO:0000256" key="1">
    <source>
        <dbReference type="SAM" id="MobiDB-lite"/>
    </source>
</evidence>
<evidence type="ECO:0000313" key="3">
    <source>
        <dbReference type="EMBL" id="MXQ94058.1"/>
    </source>
</evidence>
<evidence type="ECO:0000259" key="2">
    <source>
        <dbReference type="PROSITE" id="PS50805"/>
    </source>
</evidence>
<dbReference type="EMBL" id="VBQZ03000105">
    <property type="protein sequence ID" value="MXQ94058.1"/>
    <property type="molecule type" value="Genomic_DNA"/>
</dbReference>
<keyword evidence="4" id="KW-1185">Reference proteome</keyword>
<name>A0A6B0RVE0_9CETA</name>
<dbReference type="InterPro" id="IPR001909">
    <property type="entry name" value="KRAB"/>
</dbReference>
<reference evidence="3" key="1">
    <citation type="submission" date="2019-10" db="EMBL/GenBank/DDBJ databases">
        <title>The sequence and de novo assembly of the wild yak genome.</title>
        <authorList>
            <person name="Liu Y."/>
        </authorList>
    </citation>
    <scope>NUCLEOTIDE SEQUENCE [LARGE SCALE GENOMIC DNA]</scope>
    <source>
        <strain evidence="3">WY2019</strain>
    </source>
</reference>
<dbReference type="Proteomes" id="UP000322234">
    <property type="component" value="Unassembled WGS sequence"/>
</dbReference>
<feature type="compositionally biased region" description="Basic and acidic residues" evidence="1">
    <location>
        <begin position="143"/>
        <end position="155"/>
    </location>
</feature>
<comment type="caution">
    <text evidence="3">The sequence shown here is derived from an EMBL/GenBank/DDBJ whole genome shotgun (WGS) entry which is preliminary data.</text>
</comment>
<gene>
    <name evidence="3" type="ORF">E5288_WYG008458</name>
</gene>
<feature type="domain" description="KRAB" evidence="2">
    <location>
        <begin position="56"/>
        <end position="132"/>
    </location>
</feature>
<organism evidence="3 4">
    <name type="scientific">Bos mutus</name>
    <name type="common">wild yak</name>
    <dbReference type="NCBI Taxonomy" id="72004"/>
    <lineage>
        <taxon>Eukaryota</taxon>
        <taxon>Metazoa</taxon>
        <taxon>Chordata</taxon>
        <taxon>Craniata</taxon>
        <taxon>Vertebrata</taxon>
        <taxon>Euteleostomi</taxon>
        <taxon>Mammalia</taxon>
        <taxon>Eutheria</taxon>
        <taxon>Laurasiatheria</taxon>
        <taxon>Artiodactyla</taxon>
        <taxon>Ruminantia</taxon>
        <taxon>Pecora</taxon>
        <taxon>Bovidae</taxon>
        <taxon>Bovinae</taxon>
        <taxon>Bos</taxon>
    </lineage>
</organism>
<dbReference type="AlphaFoldDB" id="A0A6B0RVE0"/>
<dbReference type="GO" id="GO:0006355">
    <property type="term" value="P:regulation of DNA-templated transcription"/>
    <property type="evidence" value="ECO:0007669"/>
    <property type="project" value="InterPro"/>
</dbReference>
<protein>
    <recommendedName>
        <fullName evidence="2">KRAB domain-containing protein</fullName>
    </recommendedName>
</protein>
<evidence type="ECO:0000313" key="4">
    <source>
        <dbReference type="Proteomes" id="UP000322234"/>
    </source>
</evidence>
<proteinExistence type="predicted"/>
<accession>A0A6B0RVE0</accession>
<sequence length="286" mass="32337">MLLFTSAVEHYGSLLFQSGKSEASDVTGHSNLATSLKKNTIGHLESEQFIEGPPLLSQSCKLFREQRKMNQSLLISQPFAYMTDLEAQQPSSSSLLYLLTGCHIIKPEVITKLEQGEEPWVVEGEFLLQSHPEEVWKVHDLMEGSQENEDKHSRQTESINNKTLPEGRGNGLGKTCNVETSPVSSRKISYQCDSCEKSLKSISEYISSDGSYARMKPDECSACGRSLLHVKLEKTHLGDKPYEFNQNREAYALNEENAFVNLLFMGHCYRVVDDIWRKYQAPMMKS</sequence>